<keyword evidence="2" id="KW-1185">Reference proteome</keyword>
<dbReference type="InterPro" id="IPR019660">
    <property type="entry name" value="Put_sensory_transdc_reg_YbjN"/>
</dbReference>
<evidence type="ECO:0000313" key="2">
    <source>
        <dbReference type="Proteomes" id="UP000193224"/>
    </source>
</evidence>
<evidence type="ECO:0000313" key="1">
    <source>
        <dbReference type="EMBL" id="SMC13628.1"/>
    </source>
</evidence>
<proteinExistence type="predicted"/>
<dbReference type="EMBL" id="FWXB01000015">
    <property type="protein sequence ID" value="SMC13628.1"/>
    <property type="molecule type" value="Genomic_DNA"/>
</dbReference>
<dbReference type="Pfam" id="PF10722">
    <property type="entry name" value="YbjN"/>
    <property type="match status" value="1"/>
</dbReference>
<dbReference type="Proteomes" id="UP000193224">
    <property type="component" value="Unassembled WGS sequence"/>
</dbReference>
<reference evidence="1 2" key="1">
    <citation type="submission" date="2017-03" db="EMBL/GenBank/DDBJ databases">
        <authorList>
            <person name="Afonso C.L."/>
            <person name="Miller P.J."/>
            <person name="Scott M.A."/>
            <person name="Spackman E."/>
            <person name="Goraichik I."/>
            <person name="Dimitrov K.M."/>
            <person name="Suarez D.L."/>
            <person name="Swayne D.E."/>
        </authorList>
    </citation>
    <scope>NUCLEOTIDE SEQUENCE [LARGE SCALE GENOMIC DNA]</scope>
    <source>
        <strain evidence="1 2">CECT 7745</strain>
    </source>
</reference>
<organism evidence="1 2">
    <name type="scientific">Roseovarius aestuarii</name>
    <dbReference type="NCBI Taxonomy" id="475083"/>
    <lineage>
        <taxon>Bacteria</taxon>
        <taxon>Pseudomonadati</taxon>
        <taxon>Pseudomonadota</taxon>
        <taxon>Alphaproteobacteria</taxon>
        <taxon>Rhodobacterales</taxon>
        <taxon>Roseobacteraceae</taxon>
        <taxon>Roseovarius</taxon>
    </lineage>
</organism>
<evidence type="ECO:0008006" key="3">
    <source>
        <dbReference type="Google" id="ProtNLM"/>
    </source>
</evidence>
<sequence length="255" mass="28671">MRKNALYCSGHPKPSHIAISIGPTLAINGEDRAFVHNLLWLSPINSFTGRREGRTISCMGEGISPRLLSRHLALGALNSAKRYKKRGDAMALSEQFLQEDLHPIDIVEHIAEHHDWDFDRIADDQIAMAVEGQWRTYSITLAWSAYDETLRLICSFEMEPPDEKLPAVYQMLNDVNDQCWAGAFTYWAEPKLMVYRYGLVMAGGLGPGPEQIDTLLTAAVLSCERYYPAFQLVVWGDREPKDALQVAIAEAYGRA</sequence>
<name>A0A1X7BVI3_9RHOB</name>
<gene>
    <name evidence="1" type="ORF">ROA7745_03485</name>
</gene>
<protein>
    <recommendedName>
        <fullName evidence="3">Bacterial sensory transduction regulator</fullName>
    </recommendedName>
</protein>
<accession>A0A1X7BVI3</accession>
<dbReference type="CDD" id="cd17033">
    <property type="entry name" value="DR1245-like"/>
    <property type="match status" value="1"/>
</dbReference>
<dbReference type="AlphaFoldDB" id="A0A1X7BVI3"/>